<accession>A0A2K3L9C5</accession>
<comment type="caution">
    <text evidence="3">The sequence shown here is derived from an EMBL/GenBank/DDBJ whole genome shotgun (WGS) entry which is preliminary data.</text>
</comment>
<evidence type="ECO:0000259" key="2">
    <source>
        <dbReference type="Pfam" id="PF16188"/>
    </source>
</evidence>
<reference evidence="3 4" key="1">
    <citation type="journal article" date="2014" name="Am. J. Bot.">
        <title>Genome assembly and annotation for red clover (Trifolium pratense; Fabaceae).</title>
        <authorList>
            <person name="Istvanek J."/>
            <person name="Jaros M."/>
            <person name="Krenek A."/>
            <person name="Repkova J."/>
        </authorList>
    </citation>
    <scope>NUCLEOTIDE SEQUENCE [LARGE SCALE GENOMIC DNA]</scope>
    <source>
        <strain evidence="4">cv. Tatra</strain>
        <tissue evidence="3">Young leaves</tissue>
    </source>
</reference>
<dbReference type="Proteomes" id="UP000236291">
    <property type="component" value="Unassembled WGS sequence"/>
</dbReference>
<dbReference type="AlphaFoldDB" id="A0A2K3L9C5"/>
<evidence type="ECO:0000313" key="4">
    <source>
        <dbReference type="Proteomes" id="UP000236291"/>
    </source>
</evidence>
<dbReference type="InterPro" id="IPR036005">
    <property type="entry name" value="Creatinase/aminopeptidase-like"/>
</dbReference>
<feature type="non-terminal residue" evidence="3">
    <location>
        <position position="1"/>
    </location>
</feature>
<protein>
    <submittedName>
        <fullName evidence="3">Xaa-pro aminopeptidase P-like protein</fullName>
    </submittedName>
</protein>
<organism evidence="3 4">
    <name type="scientific">Trifolium pratense</name>
    <name type="common">Red clover</name>
    <dbReference type="NCBI Taxonomy" id="57577"/>
    <lineage>
        <taxon>Eukaryota</taxon>
        <taxon>Viridiplantae</taxon>
        <taxon>Streptophyta</taxon>
        <taxon>Embryophyta</taxon>
        <taxon>Tracheophyta</taxon>
        <taxon>Spermatophyta</taxon>
        <taxon>Magnoliopsida</taxon>
        <taxon>eudicotyledons</taxon>
        <taxon>Gunneridae</taxon>
        <taxon>Pentapetalae</taxon>
        <taxon>rosids</taxon>
        <taxon>fabids</taxon>
        <taxon>Fabales</taxon>
        <taxon>Fabaceae</taxon>
        <taxon>Papilionoideae</taxon>
        <taxon>50 kb inversion clade</taxon>
        <taxon>NPAAA clade</taxon>
        <taxon>Hologalegina</taxon>
        <taxon>IRL clade</taxon>
        <taxon>Trifolieae</taxon>
        <taxon>Trifolium</taxon>
    </lineage>
</organism>
<evidence type="ECO:0000259" key="1">
    <source>
        <dbReference type="Pfam" id="PF00557"/>
    </source>
</evidence>
<feature type="domain" description="Peptidase M24" evidence="1">
    <location>
        <begin position="5"/>
        <end position="85"/>
    </location>
</feature>
<dbReference type="SUPFAM" id="SSF55920">
    <property type="entry name" value="Creatinase/aminopeptidase"/>
    <property type="match status" value="1"/>
</dbReference>
<sequence>FPEDTPGFVLDAFARSFLWKVGLDYRHGTGHGVGAALNVHEGPQSISYRYGNFTPLVNGMIVSNEPGYYEDHAFGIRIENLLCVRNAETPNRFGGIQYLGFEKLTYVPIQIKLVDVSLLSATEIDWLNNYHSVVWEKVSPLLDGSAREWLWNNTRPIISESV</sequence>
<dbReference type="Gene3D" id="3.90.230.10">
    <property type="entry name" value="Creatinase/methionine aminopeptidase superfamily"/>
    <property type="match status" value="1"/>
</dbReference>
<keyword evidence="3" id="KW-0645">Protease</keyword>
<dbReference type="Pfam" id="PF00557">
    <property type="entry name" value="Peptidase_M24"/>
    <property type="match status" value="1"/>
</dbReference>
<dbReference type="InterPro" id="IPR032416">
    <property type="entry name" value="Peptidase_M24_C"/>
</dbReference>
<keyword evidence="3" id="KW-0378">Hydrolase</keyword>
<dbReference type="InterPro" id="IPR000994">
    <property type="entry name" value="Pept_M24"/>
</dbReference>
<proteinExistence type="predicted"/>
<feature type="domain" description="Peptidase M24 C-terminal" evidence="2">
    <location>
        <begin position="97"/>
        <end position="157"/>
    </location>
</feature>
<gene>
    <name evidence="3" type="ORF">L195_g031070</name>
</gene>
<dbReference type="ExpressionAtlas" id="A0A2K3L9C5">
    <property type="expression patterns" value="baseline"/>
</dbReference>
<dbReference type="EMBL" id="ASHM01028588">
    <property type="protein sequence ID" value="PNX75139.1"/>
    <property type="molecule type" value="Genomic_DNA"/>
</dbReference>
<name>A0A2K3L9C5_TRIPR</name>
<dbReference type="InterPro" id="IPR050422">
    <property type="entry name" value="X-Pro_aminopeptidase_P"/>
</dbReference>
<reference evidence="3 4" key="2">
    <citation type="journal article" date="2017" name="Front. Plant Sci.">
        <title>Gene Classification and Mining of Molecular Markers Useful in Red Clover (Trifolium pratense) Breeding.</title>
        <authorList>
            <person name="Istvanek J."/>
            <person name="Dluhosova J."/>
            <person name="Dluhos P."/>
            <person name="Patkova L."/>
            <person name="Nedelnik J."/>
            <person name="Repkova J."/>
        </authorList>
    </citation>
    <scope>NUCLEOTIDE SEQUENCE [LARGE SCALE GENOMIC DNA]</scope>
    <source>
        <strain evidence="4">cv. Tatra</strain>
        <tissue evidence="3">Young leaves</tissue>
    </source>
</reference>
<dbReference type="PANTHER" id="PTHR43763">
    <property type="entry name" value="XAA-PRO AMINOPEPTIDASE 1"/>
    <property type="match status" value="1"/>
</dbReference>
<evidence type="ECO:0000313" key="3">
    <source>
        <dbReference type="EMBL" id="PNX75139.1"/>
    </source>
</evidence>
<keyword evidence="3" id="KW-0031">Aminopeptidase</keyword>
<dbReference type="Pfam" id="PF16188">
    <property type="entry name" value="Peptidase_M24_C"/>
    <property type="match status" value="1"/>
</dbReference>
<dbReference type="GO" id="GO:0004177">
    <property type="term" value="F:aminopeptidase activity"/>
    <property type="evidence" value="ECO:0007669"/>
    <property type="project" value="UniProtKB-KW"/>
</dbReference>
<dbReference type="STRING" id="57577.A0A2K3L9C5"/>
<dbReference type="PANTHER" id="PTHR43763:SF6">
    <property type="entry name" value="XAA-PRO AMINOPEPTIDASE 1"/>
    <property type="match status" value="1"/>
</dbReference>